<evidence type="ECO:0000259" key="12">
    <source>
        <dbReference type="PROSITE" id="PS50113"/>
    </source>
</evidence>
<feature type="domain" description="PAS" evidence="11">
    <location>
        <begin position="303"/>
        <end position="375"/>
    </location>
</feature>
<dbReference type="Proteomes" id="UP000469385">
    <property type="component" value="Unassembled WGS sequence"/>
</dbReference>
<evidence type="ECO:0000256" key="7">
    <source>
        <dbReference type="ARBA" id="ARBA00022840"/>
    </source>
</evidence>
<organism evidence="13 14">
    <name type="scientific">Ramlibacter pinisoli</name>
    <dbReference type="NCBI Taxonomy" id="2682844"/>
    <lineage>
        <taxon>Bacteria</taxon>
        <taxon>Pseudomonadati</taxon>
        <taxon>Pseudomonadota</taxon>
        <taxon>Betaproteobacteria</taxon>
        <taxon>Burkholderiales</taxon>
        <taxon>Comamonadaceae</taxon>
        <taxon>Ramlibacter</taxon>
    </lineage>
</organism>
<evidence type="ECO:0000313" key="14">
    <source>
        <dbReference type="Proteomes" id="UP000469385"/>
    </source>
</evidence>
<dbReference type="Gene3D" id="3.30.450.20">
    <property type="entry name" value="PAS domain"/>
    <property type="match status" value="1"/>
</dbReference>
<dbReference type="CDD" id="cd00082">
    <property type="entry name" value="HisKA"/>
    <property type="match status" value="1"/>
</dbReference>
<dbReference type="SUPFAM" id="SSF55874">
    <property type="entry name" value="ATPase domain of HSP90 chaperone/DNA topoisomerase II/histidine kinase"/>
    <property type="match status" value="1"/>
</dbReference>
<keyword evidence="3" id="KW-0597">Phosphoprotein</keyword>
<evidence type="ECO:0000256" key="3">
    <source>
        <dbReference type="ARBA" id="ARBA00022553"/>
    </source>
</evidence>
<dbReference type="InterPro" id="IPR000700">
    <property type="entry name" value="PAS-assoc_C"/>
</dbReference>
<dbReference type="CDD" id="cd00130">
    <property type="entry name" value="PAS"/>
    <property type="match status" value="1"/>
</dbReference>
<dbReference type="RefSeq" id="WP_157400999.1">
    <property type="nucleotide sequence ID" value="NZ_WSEL01000011.1"/>
</dbReference>
<dbReference type="InterPro" id="IPR013767">
    <property type="entry name" value="PAS_fold"/>
</dbReference>
<evidence type="ECO:0000256" key="5">
    <source>
        <dbReference type="ARBA" id="ARBA00022741"/>
    </source>
</evidence>
<keyword evidence="8" id="KW-0902">Two-component regulatory system</keyword>
<dbReference type="Pfam" id="PF00989">
    <property type="entry name" value="PAS"/>
    <property type="match status" value="1"/>
</dbReference>
<dbReference type="EC" id="2.7.13.3" evidence="2"/>
<dbReference type="SUPFAM" id="SSF47384">
    <property type="entry name" value="Homodimeric domain of signal transducing histidine kinase"/>
    <property type="match status" value="1"/>
</dbReference>
<dbReference type="GO" id="GO:0005524">
    <property type="term" value="F:ATP binding"/>
    <property type="evidence" value="ECO:0007669"/>
    <property type="project" value="UniProtKB-KW"/>
</dbReference>
<dbReference type="AlphaFoldDB" id="A0A6N8J258"/>
<evidence type="ECO:0000256" key="8">
    <source>
        <dbReference type="ARBA" id="ARBA00023012"/>
    </source>
</evidence>
<name>A0A6N8J258_9BURK</name>
<dbReference type="PANTHER" id="PTHR43065:SF10">
    <property type="entry name" value="PEROXIDE STRESS-ACTIVATED HISTIDINE KINASE MAK3"/>
    <property type="match status" value="1"/>
</dbReference>
<keyword evidence="14" id="KW-1185">Reference proteome</keyword>
<dbReference type="GO" id="GO:0000155">
    <property type="term" value="F:phosphorelay sensor kinase activity"/>
    <property type="evidence" value="ECO:0007669"/>
    <property type="project" value="InterPro"/>
</dbReference>
<dbReference type="InterPro" id="IPR003594">
    <property type="entry name" value="HATPase_dom"/>
</dbReference>
<keyword evidence="5" id="KW-0547">Nucleotide-binding</keyword>
<reference evidence="13 14" key="1">
    <citation type="submission" date="2019-12" db="EMBL/GenBank/DDBJ databases">
        <authorList>
            <person name="Huq M.A."/>
        </authorList>
    </citation>
    <scope>NUCLEOTIDE SEQUENCE [LARGE SCALE GENOMIC DNA]</scope>
    <source>
        <strain evidence="13 14">MAH-25</strain>
    </source>
</reference>
<dbReference type="PRINTS" id="PR00344">
    <property type="entry name" value="BCTRLSENSOR"/>
</dbReference>
<dbReference type="PANTHER" id="PTHR43065">
    <property type="entry name" value="SENSOR HISTIDINE KINASE"/>
    <property type="match status" value="1"/>
</dbReference>
<keyword evidence="6" id="KW-0418">Kinase</keyword>
<dbReference type="InterPro" id="IPR004358">
    <property type="entry name" value="Sig_transdc_His_kin-like_C"/>
</dbReference>
<dbReference type="PROSITE" id="PS50113">
    <property type="entry name" value="PAC"/>
    <property type="match status" value="1"/>
</dbReference>
<keyword evidence="9" id="KW-0472">Membrane</keyword>
<dbReference type="InterPro" id="IPR035965">
    <property type="entry name" value="PAS-like_dom_sf"/>
</dbReference>
<dbReference type="Pfam" id="PF00512">
    <property type="entry name" value="HisKA"/>
    <property type="match status" value="1"/>
</dbReference>
<dbReference type="Gene3D" id="1.10.287.130">
    <property type="match status" value="1"/>
</dbReference>
<dbReference type="GO" id="GO:0006355">
    <property type="term" value="P:regulation of DNA-templated transcription"/>
    <property type="evidence" value="ECO:0007669"/>
    <property type="project" value="InterPro"/>
</dbReference>
<dbReference type="InterPro" id="IPR003661">
    <property type="entry name" value="HisK_dim/P_dom"/>
</dbReference>
<dbReference type="NCBIfam" id="TIGR00229">
    <property type="entry name" value="sensory_box"/>
    <property type="match status" value="1"/>
</dbReference>
<evidence type="ECO:0000256" key="4">
    <source>
        <dbReference type="ARBA" id="ARBA00022679"/>
    </source>
</evidence>
<proteinExistence type="predicted"/>
<feature type="domain" description="PAC" evidence="12">
    <location>
        <begin position="381"/>
        <end position="433"/>
    </location>
</feature>
<dbReference type="InterPro" id="IPR000014">
    <property type="entry name" value="PAS"/>
</dbReference>
<keyword evidence="7" id="KW-0067">ATP-binding</keyword>
<comment type="caution">
    <text evidence="13">The sequence shown here is derived from an EMBL/GenBank/DDBJ whole genome shotgun (WGS) entry which is preliminary data.</text>
</comment>
<protein>
    <recommendedName>
        <fullName evidence="2">histidine kinase</fullName>
        <ecNumber evidence="2">2.7.13.3</ecNumber>
    </recommendedName>
</protein>
<evidence type="ECO:0000256" key="1">
    <source>
        <dbReference type="ARBA" id="ARBA00000085"/>
    </source>
</evidence>
<dbReference type="PROSITE" id="PS50112">
    <property type="entry name" value="PAS"/>
    <property type="match status" value="1"/>
</dbReference>
<dbReference type="InterPro" id="IPR005467">
    <property type="entry name" value="His_kinase_dom"/>
</dbReference>
<keyword evidence="9" id="KW-1133">Transmembrane helix</keyword>
<dbReference type="SMART" id="SM00091">
    <property type="entry name" value="PAS"/>
    <property type="match status" value="1"/>
</dbReference>
<evidence type="ECO:0000256" key="9">
    <source>
        <dbReference type="SAM" id="Phobius"/>
    </source>
</evidence>
<dbReference type="PROSITE" id="PS50109">
    <property type="entry name" value="HIS_KIN"/>
    <property type="match status" value="1"/>
</dbReference>
<comment type="catalytic activity">
    <reaction evidence="1">
        <text>ATP + protein L-histidine = ADP + protein N-phospho-L-histidine.</text>
        <dbReference type="EC" id="2.7.13.3"/>
    </reaction>
</comment>
<sequence>MSDARRLQSPPDDGGGRPPAAQRWLLWGSLSTLVATLLVTLIWLAGRYEASQVQSRLERDAAEALSDIRGAMTRNVQSIQALQAGTPTLAAWSAEALRLLHERRELVRVEWRDAQLGVMGSVDTPYRPPVFDRLGRANAHADVALACANARRSSGAGYAASYFVPQNDGLGLEVMELCLPQMVAGQLTGYMVATYSLGEMLASLVGPQLARSQEVSFTEADGTRLALHGNARRGSRVFTAQQLLDLPGNTLVLRVDSWRGAPEIFPNVLTALVTITSIALLAVLFLLGKDTRRRLQVEQDLAEALAFRKAMEDSLVTGLRARDLRGRITYVNPAFCAMVGFPPEELLGQATPAPYWPPELAGEYQKRQEVRLAGHFAPPREGFESVFMRKDGSRFPVLIIEAPLINAQGVQTGWMSAFLDMSEQRRIEELSRASQERLQATARLATVGEMASLLSHELNQPLAAISSYATGSLNLLQAGGAAAQADMQLALRRIAEQAERAGKVIRSVHDFVRRRDQDREPVAPQALIEAVMPLVGLQARKLGVQVQTRVPAGLPAVLCDRTMVEQVLLNLARNAMQAMDQAGVRQPTLQIQVRRAAPDDANGRAWLEFAVADQGPGIPDEVRKQLFTPFFTTKAEGMGLGLSLCRTVVEQHGGFLAYEPNRPQGTVFRFTLPTQPVAAPLAAPSEPATA</sequence>
<evidence type="ECO:0000313" key="13">
    <source>
        <dbReference type="EMBL" id="MVQ32895.1"/>
    </source>
</evidence>
<feature type="domain" description="Histidine kinase" evidence="10">
    <location>
        <begin position="453"/>
        <end position="676"/>
    </location>
</feature>
<keyword evidence="9" id="KW-0812">Transmembrane</keyword>
<evidence type="ECO:0000259" key="10">
    <source>
        <dbReference type="PROSITE" id="PS50109"/>
    </source>
</evidence>
<dbReference type="SMART" id="SM00388">
    <property type="entry name" value="HisKA"/>
    <property type="match status" value="1"/>
</dbReference>
<evidence type="ECO:0000259" key="11">
    <source>
        <dbReference type="PROSITE" id="PS50112"/>
    </source>
</evidence>
<gene>
    <name evidence="13" type="ORF">GON04_25810</name>
</gene>
<accession>A0A6N8J258</accession>
<dbReference type="SMART" id="SM00387">
    <property type="entry name" value="HATPase_c"/>
    <property type="match status" value="1"/>
</dbReference>
<dbReference type="EMBL" id="WSEL01000011">
    <property type="protein sequence ID" value="MVQ32895.1"/>
    <property type="molecule type" value="Genomic_DNA"/>
</dbReference>
<feature type="transmembrane region" description="Helical" evidence="9">
    <location>
        <begin position="24"/>
        <end position="46"/>
    </location>
</feature>
<keyword evidence="4" id="KW-0808">Transferase</keyword>
<dbReference type="InterPro" id="IPR036097">
    <property type="entry name" value="HisK_dim/P_sf"/>
</dbReference>
<feature type="transmembrane region" description="Helical" evidence="9">
    <location>
        <begin position="264"/>
        <end position="287"/>
    </location>
</feature>
<evidence type="ECO:0000256" key="2">
    <source>
        <dbReference type="ARBA" id="ARBA00012438"/>
    </source>
</evidence>
<dbReference type="Gene3D" id="3.30.565.10">
    <property type="entry name" value="Histidine kinase-like ATPase, C-terminal domain"/>
    <property type="match status" value="1"/>
</dbReference>
<dbReference type="InterPro" id="IPR036890">
    <property type="entry name" value="HATPase_C_sf"/>
</dbReference>
<dbReference type="SUPFAM" id="SSF55785">
    <property type="entry name" value="PYP-like sensor domain (PAS domain)"/>
    <property type="match status" value="1"/>
</dbReference>
<evidence type="ECO:0000256" key="6">
    <source>
        <dbReference type="ARBA" id="ARBA00022777"/>
    </source>
</evidence>
<dbReference type="Pfam" id="PF02518">
    <property type="entry name" value="HATPase_c"/>
    <property type="match status" value="1"/>
</dbReference>